<accession>A0A8H3AHN7</accession>
<dbReference type="InterPro" id="IPR011009">
    <property type="entry name" value="Kinase-like_dom_sf"/>
</dbReference>
<gene>
    <name evidence="3" type="ORF">RDB_LOCUS22636</name>
</gene>
<dbReference type="AlphaFoldDB" id="A0A8H3AHN7"/>
<dbReference type="Gene3D" id="1.10.510.10">
    <property type="entry name" value="Transferase(Phosphotransferase) domain 1"/>
    <property type="match status" value="1"/>
</dbReference>
<dbReference type="PROSITE" id="PS50011">
    <property type="entry name" value="PROTEIN_KINASE_DOM"/>
    <property type="match status" value="1"/>
</dbReference>
<dbReference type="EMBL" id="CAJMXA010000421">
    <property type="protein sequence ID" value="CAE6430112.1"/>
    <property type="molecule type" value="Genomic_DNA"/>
</dbReference>
<reference evidence="3" key="1">
    <citation type="submission" date="2021-01" db="EMBL/GenBank/DDBJ databases">
        <authorList>
            <person name="Kaushik A."/>
        </authorList>
    </citation>
    <scope>NUCLEOTIDE SEQUENCE</scope>
    <source>
        <strain evidence="3">AG6-10EEA</strain>
    </source>
</reference>
<dbReference type="SUPFAM" id="SSF56112">
    <property type="entry name" value="Protein kinase-like (PK-like)"/>
    <property type="match status" value="1"/>
</dbReference>
<protein>
    <recommendedName>
        <fullName evidence="2">Protein kinase domain-containing protein</fullName>
    </recommendedName>
</protein>
<dbReference type="GO" id="GO:0005524">
    <property type="term" value="F:ATP binding"/>
    <property type="evidence" value="ECO:0007669"/>
    <property type="project" value="InterPro"/>
</dbReference>
<organism evidence="3 4">
    <name type="scientific">Rhizoctonia solani</name>
    <dbReference type="NCBI Taxonomy" id="456999"/>
    <lineage>
        <taxon>Eukaryota</taxon>
        <taxon>Fungi</taxon>
        <taxon>Dikarya</taxon>
        <taxon>Basidiomycota</taxon>
        <taxon>Agaricomycotina</taxon>
        <taxon>Agaricomycetes</taxon>
        <taxon>Cantharellales</taxon>
        <taxon>Ceratobasidiaceae</taxon>
        <taxon>Rhizoctonia</taxon>
    </lineage>
</organism>
<dbReference type="InterPro" id="IPR051681">
    <property type="entry name" value="Ser/Thr_Kinases-Pseudokinases"/>
</dbReference>
<sequence>MPYSRKALVSARIRELSDNAASAEPAPSDSLAGLSEIGLYNTGEQPEATSIQTLVINKVVKIMRIVPGYFRNTGISQDEKALFNLRKTFDDSTQLWQSLTHLYIAELSSASLDEFALSQEYYACGDLRQYLKRQSGLSMGERLQVMGQVLNGLTYLHSKNPPIIHGCINPAKIYITWKGIPKLGEFSLSQLVSGFPNLAPSINTGGMARWMSPEYFDESSPGTRTTQLDLWSFGCTLFEVITGFLPHPQCKNDAQVLQKLVDHELPGRMDIPSYWRDIPELHPPIELKRPEVPTLKTMPVESSTSKNRGNPEPRSVNAADSFDIREPLSGNFGYSPGSRFLSQKAQPEQSTTIDSSSSSGKKPIKNTVAGGFYRRSLPHVAFAGDLIQKCWLPQAERPSSRDLLRELVKVTAEIPYCHDNQEYLYTFKQMQSLTPPEPRRLNAGAIRLIQFMIGRHMVGTGADKLLQYITSNFCKNVASEPGLREISQDANIADDGIETFTGVLSDGVPATLKLIRGGFNYEVCHPRWSLVNYSSLFTVVQVYAKQTTTTCARKLPMGWHIFIVHSKICALL</sequence>
<feature type="domain" description="Protein kinase" evidence="2">
    <location>
        <begin position="31"/>
        <end position="424"/>
    </location>
</feature>
<feature type="region of interest" description="Disordered" evidence="1">
    <location>
        <begin position="336"/>
        <end position="362"/>
    </location>
</feature>
<evidence type="ECO:0000256" key="1">
    <source>
        <dbReference type="SAM" id="MobiDB-lite"/>
    </source>
</evidence>
<dbReference type="GO" id="GO:0004674">
    <property type="term" value="F:protein serine/threonine kinase activity"/>
    <property type="evidence" value="ECO:0007669"/>
    <property type="project" value="TreeGrafter"/>
</dbReference>
<dbReference type="Pfam" id="PF07714">
    <property type="entry name" value="PK_Tyr_Ser-Thr"/>
    <property type="match status" value="1"/>
</dbReference>
<comment type="caution">
    <text evidence="3">The sequence shown here is derived from an EMBL/GenBank/DDBJ whole genome shotgun (WGS) entry which is preliminary data.</text>
</comment>
<dbReference type="Proteomes" id="UP000663853">
    <property type="component" value="Unassembled WGS sequence"/>
</dbReference>
<feature type="compositionally biased region" description="Polar residues" evidence="1">
    <location>
        <begin position="340"/>
        <end position="354"/>
    </location>
</feature>
<evidence type="ECO:0000313" key="4">
    <source>
        <dbReference type="Proteomes" id="UP000663853"/>
    </source>
</evidence>
<evidence type="ECO:0000313" key="3">
    <source>
        <dbReference type="EMBL" id="CAE6430112.1"/>
    </source>
</evidence>
<proteinExistence type="predicted"/>
<dbReference type="InterPro" id="IPR001245">
    <property type="entry name" value="Ser-Thr/Tyr_kinase_cat_dom"/>
</dbReference>
<evidence type="ECO:0000259" key="2">
    <source>
        <dbReference type="PROSITE" id="PS50011"/>
    </source>
</evidence>
<feature type="region of interest" description="Disordered" evidence="1">
    <location>
        <begin position="286"/>
        <end position="322"/>
    </location>
</feature>
<dbReference type="InterPro" id="IPR000719">
    <property type="entry name" value="Prot_kinase_dom"/>
</dbReference>
<name>A0A8H3AHN7_9AGAM</name>
<dbReference type="PANTHER" id="PTHR44329">
    <property type="entry name" value="SERINE/THREONINE-PROTEIN KINASE TNNI3K-RELATED"/>
    <property type="match status" value="1"/>
</dbReference>